<reference evidence="1" key="1">
    <citation type="submission" date="2015-12" db="EMBL/GenBank/DDBJ databases">
        <title>Gene expression during late stages of embryo sac development: a critical building block for successful pollen-pistil interactions.</title>
        <authorList>
            <person name="Liu Y."/>
            <person name="Joly V."/>
            <person name="Sabar M."/>
            <person name="Matton D.P."/>
        </authorList>
    </citation>
    <scope>NUCLEOTIDE SEQUENCE</scope>
</reference>
<dbReference type="EMBL" id="GEDG01022439">
    <property type="protein sequence ID" value="JAP17505.1"/>
    <property type="molecule type" value="Transcribed_RNA"/>
</dbReference>
<sequence length="68" mass="7637">MVMVRKGHELPDMLLGAAKIGNLTQAEMAPVWIPMMTFMSWNPLPHPCQSNSILVWICSRGDDLVVEE</sequence>
<proteinExistence type="predicted"/>
<name>A0A0V0HAN5_SOLCH</name>
<accession>A0A0V0HAN5</accession>
<dbReference type="AlphaFoldDB" id="A0A0V0HAN5"/>
<protein>
    <submittedName>
        <fullName evidence="1">Putative ovule protein</fullName>
    </submittedName>
</protein>
<evidence type="ECO:0000313" key="1">
    <source>
        <dbReference type="EMBL" id="JAP17505.1"/>
    </source>
</evidence>
<organism evidence="1">
    <name type="scientific">Solanum chacoense</name>
    <name type="common">Chaco potato</name>
    <dbReference type="NCBI Taxonomy" id="4108"/>
    <lineage>
        <taxon>Eukaryota</taxon>
        <taxon>Viridiplantae</taxon>
        <taxon>Streptophyta</taxon>
        <taxon>Embryophyta</taxon>
        <taxon>Tracheophyta</taxon>
        <taxon>Spermatophyta</taxon>
        <taxon>Magnoliopsida</taxon>
        <taxon>eudicotyledons</taxon>
        <taxon>Gunneridae</taxon>
        <taxon>Pentapetalae</taxon>
        <taxon>asterids</taxon>
        <taxon>lamiids</taxon>
        <taxon>Solanales</taxon>
        <taxon>Solanaceae</taxon>
        <taxon>Solanoideae</taxon>
        <taxon>Solaneae</taxon>
        <taxon>Solanum</taxon>
    </lineage>
</organism>